<organism evidence="7 8">
    <name type="scientific">Lactuca sativa</name>
    <name type="common">Garden lettuce</name>
    <dbReference type="NCBI Taxonomy" id="4236"/>
    <lineage>
        <taxon>Eukaryota</taxon>
        <taxon>Viridiplantae</taxon>
        <taxon>Streptophyta</taxon>
        <taxon>Embryophyta</taxon>
        <taxon>Tracheophyta</taxon>
        <taxon>Spermatophyta</taxon>
        <taxon>Magnoliopsida</taxon>
        <taxon>eudicotyledons</taxon>
        <taxon>Gunneridae</taxon>
        <taxon>Pentapetalae</taxon>
        <taxon>asterids</taxon>
        <taxon>campanulids</taxon>
        <taxon>Asterales</taxon>
        <taxon>Asteraceae</taxon>
        <taxon>Cichorioideae</taxon>
        <taxon>Cichorieae</taxon>
        <taxon>Lactucinae</taxon>
        <taxon>Lactuca</taxon>
    </lineage>
</organism>
<keyword evidence="8" id="KW-1185">Reference proteome</keyword>
<name>A0A9R1WS21_LACSA</name>
<comment type="similarity">
    <text evidence="2 6">Belongs to the plant self-incompatibility (S1) protein family.</text>
</comment>
<sequence length="122" mass="14276">MCTHACITPKWDLDVINTISDDIFTLIKSRDNNLGNHTLPFNGNYHRSFGERVVGVTPFYSVWWGSRFQTLNLFNEDVEQNYCYIDGMHDSNCYWFVKPDGFYASAYPNPSGDKVYFVQHWN</sequence>
<dbReference type="Pfam" id="PF05938">
    <property type="entry name" value="Self-incomp_S1"/>
    <property type="match status" value="1"/>
</dbReference>
<keyword evidence="5" id="KW-0732">Signal</keyword>
<dbReference type="EMBL" id="NBSK02000009">
    <property type="protein sequence ID" value="KAJ0186321.1"/>
    <property type="molecule type" value="Genomic_DNA"/>
</dbReference>
<evidence type="ECO:0000256" key="5">
    <source>
        <dbReference type="ARBA" id="ARBA00022729"/>
    </source>
</evidence>
<keyword evidence="4 6" id="KW-0964">Secreted</keyword>
<evidence type="ECO:0000256" key="3">
    <source>
        <dbReference type="ARBA" id="ARBA00022471"/>
    </source>
</evidence>
<reference evidence="7 8" key="1">
    <citation type="journal article" date="2017" name="Nat. Commun.">
        <title>Genome assembly with in vitro proximity ligation data and whole-genome triplication in lettuce.</title>
        <authorList>
            <person name="Reyes-Chin-Wo S."/>
            <person name="Wang Z."/>
            <person name="Yang X."/>
            <person name="Kozik A."/>
            <person name="Arikit S."/>
            <person name="Song C."/>
            <person name="Xia L."/>
            <person name="Froenicke L."/>
            <person name="Lavelle D.O."/>
            <person name="Truco M.J."/>
            <person name="Xia R."/>
            <person name="Zhu S."/>
            <person name="Xu C."/>
            <person name="Xu H."/>
            <person name="Xu X."/>
            <person name="Cox K."/>
            <person name="Korf I."/>
            <person name="Meyers B.C."/>
            <person name="Michelmore R.W."/>
        </authorList>
    </citation>
    <scope>NUCLEOTIDE SEQUENCE [LARGE SCALE GENOMIC DNA]</scope>
    <source>
        <strain evidence="8">cv. Salinas</strain>
        <tissue evidence="7">Seedlings</tissue>
    </source>
</reference>
<dbReference type="GO" id="GO:0060320">
    <property type="term" value="P:rejection of self pollen"/>
    <property type="evidence" value="ECO:0007669"/>
    <property type="project" value="UniProtKB-KW"/>
</dbReference>
<gene>
    <name evidence="7" type="ORF">LSAT_V11C900482500</name>
</gene>
<keyword evidence="3 6" id="KW-0713">Self-incompatibility</keyword>
<dbReference type="PANTHER" id="PTHR31232:SF172">
    <property type="entry name" value="S-PROTEIN HOMOLOG"/>
    <property type="match status" value="1"/>
</dbReference>
<dbReference type="Proteomes" id="UP000235145">
    <property type="component" value="Unassembled WGS sequence"/>
</dbReference>
<protein>
    <recommendedName>
        <fullName evidence="6">S-protein homolog</fullName>
    </recommendedName>
</protein>
<evidence type="ECO:0000256" key="6">
    <source>
        <dbReference type="RuleBase" id="RU367044"/>
    </source>
</evidence>
<comment type="caution">
    <text evidence="7">The sequence shown here is derived from an EMBL/GenBank/DDBJ whole genome shotgun (WGS) entry which is preliminary data.</text>
</comment>
<evidence type="ECO:0000256" key="4">
    <source>
        <dbReference type="ARBA" id="ARBA00022525"/>
    </source>
</evidence>
<comment type="subcellular location">
    <subcellularLocation>
        <location evidence="1 6">Secreted</location>
    </subcellularLocation>
</comment>
<evidence type="ECO:0000313" key="7">
    <source>
        <dbReference type="EMBL" id="KAJ0186321.1"/>
    </source>
</evidence>
<dbReference type="AlphaFoldDB" id="A0A9R1WS21"/>
<evidence type="ECO:0000313" key="8">
    <source>
        <dbReference type="Proteomes" id="UP000235145"/>
    </source>
</evidence>
<dbReference type="GO" id="GO:0005576">
    <property type="term" value="C:extracellular region"/>
    <property type="evidence" value="ECO:0007669"/>
    <property type="project" value="UniProtKB-SubCell"/>
</dbReference>
<accession>A0A9R1WS21</accession>
<dbReference type="PANTHER" id="PTHR31232">
    <property type="match status" value="1"/>
</dbReference>
<evidence type="ECO:0000256" key="1">
    <source>
        <dbReference type="ARBA" id="ARBA00004613"/>
    </source>
</evidence>
<proteinExistence type="inferred from homology"/>
<dbReference type="InterPro" id="IPR010264">
    <property type="entry name" value="Self-incomp_S1"/>
</dbReference>
<evidence type="ECO:0000256" key="2">
    <source>
        <dbReference type="ARBA" id="ARBA00005581"/>
    </source>
</evidence>